<dbReference type="SUPFAM" id="SSF88659">
    <property type="entry name" value="Sigma3 and sigma4 domains of RNA polymerase sigma factors"/>
    <property type="match status" value="1"/>
</dbReference>
<dbReference type="SUPFAM" id="SSF88946">
    <property type="entry name" value="Sigma2 domain of RNA polymerase sigma factors"/>
    <property type="match status" value="1"/>
</dbReference>
<keyword evidence="2" id="KW-0805">Transcription regulation</keyword>
<dbReference type="PANTHER" id="PTHR43133">
    <property type="entry name" value="RNA POLYMERASE ECF-TYPE SIGMA FACTO"/>
    <property type="match status" value="1"/>
</dbReference>
<evidence type="ECO:0000256" key="4">
    <source>
        <dbReference type="ARBA" id="ARBA00023125"/>
    </source>
</evidence>
<evidence type="ECO:0000259" key="7">
    <source>
        <dbReference type="Pfam" id="PF04542"/>
    </source>
</evidence>
<evidence type="ECO:0000313" key="12">
    <source>
        <dbReference type="Proteomes" id="UP000219259"/>
    </source>
</evidence>
<dbReference type="GO" id="GO:0016987">
    <property type="term" value="F:sigma factor activity"/>
    <property type="evidence" value="ECO:0007669"/>
    <property type="project" value="UniProtKB-KW"/>
</dbReference>
<dbReference type="InterPro" id="IPR013249">
    <property type="entry name" value="RNA_pol_sigma70_r4_t2"/>
</dbReference>
<dbReference type="InterPro" id="IPR036388">
    <property type="entry name" value="WH-like_DNA-bd_sf"/>
</dbReference>
<evidence type="ECO:0000259" key="8">
    <source>
        <dbReference type="Pfam" id="PF08281"/>
    </source>
</evidence>
<organism evidence="10 11">
    <name type="scientific">Tannerella forsythia</name>
    <name type="common">Bacteroides forsythus</name>
    <dbReference type="NCBI Taxonomy" id="28112"/>
    <lineage>
        <taxon>Bacteria</taxon>
        <taxon>Pseudomonadati</taxon>
        <taxon>Bacteroidota</taxon>
        <taxon>Bacteroidia</taxon>
        <taxon>Bacteroidales</taxon>
        <taxon>Tannerellaceae</taxon>
        <taxon>Tannerella</taxon>
    </lineage>
</organism>
<dbReference type="EMBL" id="NSLJ01000026">
    <property type="protein sequence ID" value="PDP43177.1"/>
    <property type="molecule type" value="Genomic_DNA"/>
</dbReference>
<dbReference type="EMBL" id="FMMM01000029">
    <property type="protein sequence ID" value="SCQ19878.1"/>
    <property type="molecule type" value="Genomic_DNA"/>
</dbReference>
<evidence type="ECO:0000256" key="6">
    <source>
        <dbReference type="SAM" id="MobiDB-lite"/>
    </source>
</evidence>
<dbReference type="InterPro" id="IPR013325">
    <property type="entry name" value="RNA_pol_sigma_r2"/>
</dbReference>
<evidence type="ECO:0000256" key="1">
    <source>
        <dbReference type="ARBA" id="ARBA00010641"/>
    </source>
</evidence>
<reference evidence="9 12" key="2">
    <citation type="submission" date="2017-09" db="EMBL/GenBank/DDBJ databases">
        <title>Phase variable restriction modification systems are present in the genome sequences of periodontal pathogens Prevotella intermedia, Tannerella forsythia and Porphyromonas gingivalis.</title>
        <authorList>
            <person name="Haigh R.D."/>
            <person name="Crawford L."/>
            <person name="Ralph J."/>
            <person name="Wanford J."/>
            <person name="Vartoukian S.R."/>
            <person name="Hijazib K."/>
            <person name="Wade W."/>
            <person name="Oggioni M.R."/>
        </authorList>
    </citation>
    <scope>NUCLEOTIDE SEQUENCE [LARGE SCALE GENOMIC DNA]</scope>
    <source>
        <strain evidence="9 12">WW11663</strain>
    </source>
</reference>
<gene>
    <name evidence="10" type="primary">sigW_2</name>
    <name evidence="9" type="ORF">CLI86_09745</name>
    <name evidence="10" type="ORF">TFUB20_00849</name>
</gene>
<protein>
    <submittedName>
        <fullName evidence="10">ECF RNA polymerase sigma factor SigW</fullName>
    </submittedName>
    <submittedName>
        <fullName evidence="9">Sigma-70 family RNA polymerase sigma factor</fullName>
    </submittedName>
</protein>
<evidence type="ECO:0000256" key="3">
    <source>
        <dbReference type="ARBA" id="ARBA00023082"/>
    </source>
</evidence>
<dbReference type="RefSeq" id="WP_046826040.1">
    <property type="nucleotide sequence ID" value="NZ_CAUTZR010000044.1"/>
</dbReference>
<accession>A0A1D3UIL3</accession>
<keyword evidence="4" id="KW-0238">DNA-binding</keyword>
<dbReference type="Pfam" id="PF04542">
    <property type="entry name" value="Sigma70_r2"/>
    <property type="match status" value="1"/>
</dbReference>
<dbReference type="InterPro" id="IPR007627">
    <property type="entry name" value="RNA_pol_sigma70_r2"/>
</dbReference>
<sequence>MDNEYKNLVDGVRRCEQQAQMAFYDRFFRPVYQSAAAVVGNRDEAEEIMQDTLLKIFVRPELLNDDPQAMERILRRIATNAAIDTIRKQKNFYTSINEEQVSEPADEDEPADEQPDIDEIRTGIGRLPVGYRSILSLRLFGDMNFADIAARLQLNPSTVRVQYTRGLSRLRNLLNQTQRI</sequence>
<dbReference type="PANTHER" id="PTHR43133:SF8">
    <property type="entry name" value="RNA POLYMERASE SIGMA FACTOR HI_1459-RELATED"/>
    <property type="match status" value="1"/>
</dbReference>
<feature type="compositionally biased region" description="Acidic residues" evidence="6">
    <location>
        <begin position="100"/>
        <end position="117"/>
    </location>
</feature>
<comment type="similarity">
    <text evidence="1">Belongs to the sigma-70 factor family. ECF subfamily.</text>
</comment>
<evidence type="ECO:0000313" key="9">
    <source>
        <dbReference type="EMBL" id="PDP43177.1"/>
    </source>
</evidence>
<dbReference type="InterPro" id="IPR039425">
    <property type="entry name" value="RNA_pol_sigma-70-like"/>
</dbReference>
<dbReference type="GO" id="GO:0006352">
    <property type="term" value="P:DNA-templated transcription initiation"/>
    <property type="evidence" value="ECO:0007669"/>
    <property type="project" value="InterPro"/>
</dbReference>
<evidence type="ECO:0000256" key="2">
    <source>
        <dbReference type="ARBA" id="ARBA00023015"/>
    </source>
</evidence>
<reference evidence="10 11" key="1">
    <citation type="submission" date="2016-09" db="EMBL/GenBank/DDBJ databases">
        <authorList>
            <person name="Capua I."/>
            <person name="De Benedictis P."/>
            <person name="Joannis T."/>
            <person name="Lombin L.H."/>
            <person name="Cattoli G."/>
        </authorList>
    </citation>
    <scope>NUCLEOTIDE SEQUENCE [LARGE SCALE GENOMIC DNA]</scope>
    <source>
        <strain evidence="10 11">UB20</strain>
    </source>
</reference>
<dbReference type="InterPro" id="IPR014284">
    <property type="entry name" value="RNA_pol_sigma-70_dom"/>
</dbReference>
<dbReference type="InterPro" id="IPR013324">
    <property type="entry name" value="RNA_pol_sigma_r3/r4-like"/>
</dbReference>
<dbReference type="OrthoDB" id="1056775at2"/>
<evidence type="ECO:0000313" key="10">
    <source>
        <dbReference type="EMBL" id="SCQ19878.1"/>
    </source>
</evidence>
<keyword evidence="5" id="KW-0804">Transcription</keyword>
<feature type="domain" description="RNA polymerase sigma-70 region 2" evidence="7">
    <location>
        <begin position="24"/>
        <end position="90"/>
    </location>
</feature>
<feature type="domain" description="RNA polymerase sigma factor 70 region 4 type 2" evidence="8">
    <location>
        <begin position="118"/>
        <end position="170"/>
    </location>
</feature>
<dbReference type="GO" id="GO:0003677">
    <property type="term" value="F:DNA binding"/>
    <property type="evidence" value="ECO:0007669"/>
    <property type="project" value="UniProtKB-KW"/>
</dbReference>
<dbReference type="Proteomes" id="UP000182057">
    <property type="component" value="Unassembled WGS sequence"/>
</dbReference>
<proteinExistence type="inferred from homology"/>
<keyword evidence="3" id="KW-0731">Sigma factor</keyword>
<dbReference type="Gene3D" id="1.10.10.10">
    <property type="entry name" value="Winged helix-like DNA-binding domain superfamily/Winged helix DNA-binding domain"/>
    <property type="match status" value="1"/>
</dbReference>
<feature type="region of interest" description="Disordered" evidence="6">
    <location>
        <begin position="99"/>
        <end position="119"/>
    </location>
</feature>
<evidence type="ECO:0000313" key="11">
    <source>
        <dbReference type="Proteomes" id="UP000182057"/>
    </source>
</evidence>
<dbReference type="Gene3D" id="1.10.1740.10">
    <property type="match status" value="1"/>
</dbReference>
<dbReference type="NCBIfam" id="TIGR02937">
    <property type="entry name" value="sigma70-ECF"/>
    <property type="match status" value="1"/>
</dbReference>
<name>A0A1D3UIL3_TANFO</name>
<dbReference type="AlphaFoldDB" id="A0A1D3UIL3"/>
<dbReference type="Proteomes" id="UP000219259">
    <property type="component" value="Unassembled WGS sequence"/>
</dbReference>
<evidence type="ECO:0000256" key="5">
    <source>
        <dbReference type="ARBA" id="ARBA00023163"/>
    </source>
</evidence>
<dbReference type="Pfam" id="PF08281">
    <property type="entry name" value="Sigma70_r4_2"/>
    <property type="match status" value="1"/>
</dbReference>